<reference evidence="2" key="1">
    <citation type="submission" date="2023-07" db="EMBL/GenBank/DDBJ databases">
        <authorList>
            <person name="Luz R."/>
            <person name="Cordeiro R."/>
            <person name="Fonseca A."/>
            <person name="Goncalves V."/>
        </authorList>
    </citation>
    <scope>NUCLEOTIDE SEQUENCE [LARGE SCALE GENOMIC DNA]</scope>
    <source>
        <strain evidence="2">BACA0444</strain>
    </source>
</reference>
<comment type="caution">
    <text evidence="1">The sequence shown here is derived from an EMBL/GenBank/DDBJ whole genome shotgun (WGS) entry which is preliminary data.</text>
</comment>
<dbReference type="EMBL" id="JAVMIP010000020">
    <property type="protein sequence ID" value="MDS3862034.1"/>
    <property type="molecule type" value="Genomic_DNA"/>
</dbReference>
<name>A0AAE4JZF2_9CYAN</name>
<accession>A0AAE4JZF2</accession>
<keyword evidence="2" id="KW-1185">Reference proteome</keyword>
<evidence type="ECO:0000313" key="1">
    <source>
        <dbReference type="EMBL" id="MDS3862034.1"/>
    </source>
</evidence>
<dbReference type="AlphaFoldDB" id="A0AAE4JZF2"/>
<dbReference type="RefSeq" id="WP_322879252.1">
    <property type="nucleotide sequence ID" value="NZ_JAVMIP010000020.1"/>
</dbReference>
<organism evidence="1 2">
    <name type="scientific">Pseudocalidococcus azoricus BACA0444</name>
    <dbReference type="NCBI Taxonomy" id="2918990"/>
    <lineage>
        <taxon>Bacteria</taxon>
        <taxon>Bacillati</taxon>
        <taxon>Cyanobacteriota</taxon>
        <taxon>Cyanophyceae</taxon>
        <taxon>Acaryochloridales</taxon>
        <taxon>Thermosynechococcaceae</taxon>
        <taxon>Pseudocalidococcus</taxon>
        <taxon>Pseudocalidococcus azoricus</taxon>
    </lineage>
</organism>
<evidence type="ECO:0000313" key="2">
    <source>
        <dbReference type="Proteomes" id="UP001268256"/>
    </source>
</evidence>
<gene>
    <name evidence="1" type="ORF">RIF25_14625</name>
</gene>
<proteinExistence type="predicted"/>
<sequence>MVTPILPHPTHLEQSLLAEALKLAKAVPTEAELAEDPHLSQARQKRLLEIRAQLDRLAHPLQSHIPKMQDIPVGVRLTFAQACILLSHYPHLGAAQWYGTIIPNTLQRFQPEPIPPALTRIDAITELWAWFDLPAETLKAFKQELSQLESQFSQHHRVMKRLRQAIQETSALRVFQAIFGELPIPAECLAWGSTDWQLYFCLSYENSCLCTWNSQGHPNFQAWNQLTPEARTEIQTFLDKLNQFNYEKFDRFPIFGACEGSQINWAWLQELAADLALPPSHVVRILTRSVSILPTAKAEAFLIHDIWGHHWQLWLTSFLNDYEFLSDCGAPLWPGETAYTPYGPLACRELFDWHQGQVQLDQARARLFFHGEVQQRLGFLFTHLLGEMLADVAEFKFVCHFPAEVDSLQSSSVFANSPTKLDLSLLDLDFLFLRVLQPLLEISLSISQPSLLETELWQEWQQSPGPDHPASMNELALKSALAELYQLFFQEFQAYAPNLHQPTGIFAAMICNLVYLQNVVNSLYLHPLAQSEIPLRDLLLVFIGCYCSQNCYEEFWSIDDVLAAYFLPCCQHLGDWING</sequence>
<dbReference type="Proteomes" id="UP001268256">
    <property type="component" value="Unassembled WGS sequence"/>
</dbReference>
<protein>
    <submittedName>
        <fullName evidence="1">Uncharacterized protein</fullName>
    </submittedName>
</protein>